<evidence type="ECO:0000313" key="1">
    <source>
        <dbReference type="EMBL" id="EGZ05947.1"/>
    </source>
</evidence>
<name>G5AFF7_PHYSP</name>
<evidence type="ECO:0000313" key="2">
    <source>
        <dbReference type="Proteomes" id="UP000002640"/>
    </source>
</evidence>
<dbReference type="GeneID" id="20644397"/>
<dbReference type="Proteomes" id="UP000002640">
    <property type="component" value="Unassembled WGS sequence"/>
</dbReference>
<proteinExistence type="predicted"/>
<reference evidence="1 2" key="1">
    <citation type="journal article" date="2006" name="Science">
        <title>Phytophthora genome sequences uncover evolutionary origins and mechanisms of pathogenesis.</title>
        <authorList>
            <person name="Tyler B.M."/>
            <person name="Tripathy S."/>
            <person name="Zhang X."/>
            <person name="Dehal P."/>
            <person name="Jiang R.H."/>
            <person name="Aerts A."/>
            <person name="Arredondo F.D."/>
            <person name="Baxter L."/>
            <person name="Bensasson D."/>
            <person name="Beynon J.L."/>
            <person name="Chapman J."/>
            <person name="Damasceno C.M."/>
            <person name="Dorrance A.E."/>
            <person name="Dou D."/>
            <person name="Dickerman A.W."/>
            <person name="Dubchak I.L."/>
            <person name="Garbelotto M."/>
            <person name="Gijzen M."/>
            <person name="Gordon S.G."/>
            <person name="Govers F."/>
            <person name="Grunwald N.J."/>
            <person name="Huang W."/>
            <person name="Ivors K.L."/>
            <person name="Jones R.W."/>
            <person name="Kamoun S."/>
            <person name="Krampis K."/>
            <person name="Lamour K.H."/>
            <person name="Lee M.K."/>
            <person name="McDonald W.H."/>
            <person name="Medina M."/>
            <person name="Meijer H.J."/>
            <person name="Nordberg E.K."/>
            <person name="Maclean D.J."/>
            <person name="Ospina-Giraldo M.D."/>
            <person name="Morris P.F."/>
            <person name="Phuntumart V."/>
            <person name="Putnam N.H."/>
            <person name="Rash S."/>
            <person name="Rose J.K."/>
            <person name="Sakihama Y."/>
            <person name="Salamov A.A."/>
            <person name="Savidor A."/>
            <person name="Scheuring C.F."/>
            <person name="Smith B.M."/>
            <person name="Sobral B.W."/>
            <person name="Terry A."/>
            <person name="Torto-Alalibo T.A."/>
            <person name="Win J."/>
            <person name="Xu Z."/>
            <person name="Zhang H."/>
            <person name="Grigoriev I.V."/>
            <person name="Rokhsar D.S."/>
            <person name="Boore J.L."/>
        </authorList>
    </citation>
    <scope>NUCLEOTIDE SEQUENCE [LARGE SCALE GENOMIC DNA]</scope>
    <source>
        <strain evidence="1 2">P6497</strain>
    </source>
</reference>
<organism evidence="1 2">
    <name type="scientific">Phytophthora sojae (strain P6497)</name>
    <name type="common">Soybean stem and root rot agent</name>
    <name type="synonym">Phytophthora megasperma f. sp. glycines</name>
    <dbReference type="NCBI Taxonomy" id="1094619"/>
    <lineage>
        <taxon>Eukaryota</taxon>
        <taxon>Sar</taxon>
        <taxon>Stramenopiles</taxon>
        <taxon>Oomycota</taxon>
        <taxon>Peronosporomycetes</taxon>
        <taxon>Peronosporales</taxon>
        <taxon>Peronosporaceae</taxon>
        <taxon>Phytophthora</taxon>
    </lineage>
</organism>
<dbReference type="RefSeq" id="XP_009538808.1">
    <property type="nucleotide sequence ID" value="XM_009540513.1"/>
</dbReference>
<protein>
    <submittedName>
        <fullName evidence="1">Uncharacterized protein</fullName>
    </submittedName>
</protein>
<gene>
    <name evidence="1" type="ORF">PHYSODRAFT_320038</name>
</gene>
<sequence>MDNEDIHILRELVTKGELGDVSYDRKLLVTKLEAPRSLYVMGGFSVLEAATSEGPLLVYRDTHQALVRMEHGQLCCLRSGNRESPAHVDHGCVLAYIPPSLSPTLETWVYFKTFHAARLFLFGDDSPDFNRMAQPPYCRSDETPISVRWGGIDGFVFILRDDMVNSYRYAAQVNTGGRKGCTEAWSRVLVAHSAIDGRVYSGSEIHLSMMKAHPKFHVRRKNGQESRKRNMKRKASIAYARSVKSNLRDAGK</sequence>
<dbReference type="AlphaFoldDB" id="G5AFF7"/>
<accession>G5AFF7</accession>
<dbReference type="KEGG" id="psoj:PHYSODRAFT_320038"/>
<keyword evidence="2" id="KW-1185">Reference proteome</keyword>
<dbReference type="InParanoid" id="G5AFF7"/>
<dbReference type="EMBL" id="JH159165">
    <property type="protein sequence ID" value="EGZ05947.1"/>
    <property type="molecule type" value="Genomic_DNA"/>
</dbReference>